<name>A0ABV0EF53_9BURK</name>
<keyword evidence="3" id="KW-1003">Cell membrane</keyword>
<evidence type="ECO:0000259" key="4">
    <source>
        <dbReference type="Pfam" id="PF00122"/>
    </source>
</evidence>
<evidence type="ECO:0000313" key="6">
    <source>
        <dbReference type="Proteomes" id="UP001482231"/>
    </source>
</evidence>
<proteinExistence type="inferred from homology"/>
<feature type="domain" description="P-type ATPase A" evidence="4">
    <location>
        <begin position="2"/>
        <end position="100"/>
    </location>
</feature>
<protein>
    <recommendedName>
        <fullName evidence="4">P-type ATPase A domain-containing protein</fullName>
    </recommendedName>
</protein>
<dbReference type="RefSeq" id="WP_347306697.1">
    <property type="nucleotide sequence ID" value="NZ_JBAJEX010000001.1"/>
</dbReference>
<comment type="subcellular location">
    <subcellularLocation>
        <location evidence="1">Cell membrane</location>
        <topology evidence="1">Multi-pass membrane protein</topology>
    </subcellularLocation>
</comment>
<accession>A0ABV0EF53</accession>
<dbReference type="SUPFAM" id="SSF81653">
    <property type="entry name" value="Calcium ATPase, transduction domain A"/>
    <property type="match status" value="1"/>
</dbReference>
<dbReference type="Gene3D" id="2.70.150.10">
    <property type="entry name" value="Calcium-transporting ATPase, cytoplasmic transduction domain A"/>
    <property type="match status" value="1"/>
</dbReference>
<dbReference type="PANTHER" id="PTHR43294:SF21">
    <property type="entry name" value="CATION TRANSPORTING ATPASE"/>
    <property type="match status" value="1"/>
</dbReference>
<sequence>MVTEIPPEALLPGDILLLAQGDAVPADCRLITSFSLRINSATITGESLPHACDTAPSTEDAMLHSRNVVLAGTSVVSGEGAAVVFAAGMRTEFGTIAHLSQTETDIPSPPLREIARKLRKWLWRRFGPKG</sequence>
<keyword evidence="6" id="KW-1185">Reference proteome</keyword>
<dbReference type="Proteomes" id="UP001482231">
    <property type="component" value="Unassembled WGS sequence"/>
</dbReference>
<reference evidence="5 6" key="1">
    <citation type="submission" date="2024-02" db="EMBL/GenBank/DDBJ databases">
        <title>New thermophilic sulfur-oxidizing bacteria from a hot springs of the Uzon caldera (Kamchatka, Russia).</title>
        <authorList>
            <person name="Dukat A.M."/>
            <person name="Elcheninov A.G."/>
            <person name="Frolov E.N."/>
        </authorList>
    </citation>
    <scope>NUCLEOTIDE SEQUENCE [LARGE SCALE GENOMIC DNA]</scope>
    <source>
        <strain evidence="5 6">AK1</strain>
    </source>
</reference>
<keyword evidence="3" id="KW-0472">Membrane</keyword>
<dbReference type="Pfam" id="PF00122">
    <property type="entry name" value="E1-E2_ATPase"/>
    <property type="match status" value="1"/>
</dbReference>
<evidence type="ECO:0000256" key="2">
    <source>
        <dbReference type="ARBA" id="ARBA00005675"/>
    </source>
</evidence>
<evidence type="ECO:0000256" key="3">
    <source>
        <dbReference type="ARBA" id="ARBA00022475"/>
    </source>
</evidence>
<dbReference type="InterPro" id="IPR059000">
    <property type="entry name" value="ATPase_P-type_domA"/>
</dbReference>
<evidence type="ECO:0000313" key="5">
    <source>
        <dbReference type="EMBL" id="MEO1766029.1"/>
    </source>
</evidence>
<comment type="similarity">
    <text evidence="2">Belongs to the cation transport ATPase (P-type) (TC 3.A.3) family. Type IIA subfamily.</text>
</comment>
<dbReference type="InterPro" id="IPR050510">
    <property type="entry name" value="Cation_transp_ATPase_P-type"/>
</dbReference>
<dbReference type="Gene3D" id="1.20.1110.10">
    <property type="entry name" value="Calcium-transporting ATPase, transmembrane domain"/>
    <property type="match status" value="1"/>
</dbReference>
<evidence type="ECO:0000256" key="1">
    <source>
        <dbReference type="ARBA" id="ARBA00004651"/>
    </source>
</evidence>
<organism evidence="5 6">
    <name type="scientific">Thiobacter aerophilum</name>
    <dbReference type="NCBI Taxonomy" id="3121275"/>
    <lineage>
        <taxon>Bacteria</taxon>
        <taxon>Pseudomonadati</taxon>
        <taxon>Pseudomonadota</taxon>
        <taxon>Betaproteobacteria</taxon>
        <taxon>Burkholderiales</taxon>
        <taxon>Thiobacteraceae</taxon>
        <taxon>Thiobacter</taxon>
    </lineage>
</organism>
<dbReference type="PANTHER" id="PTHR43294">
    <property type="entry name" value="SODIUM/POTASSIUM-TRANSPORTING ATPASE SUBUNIT ALPHA"/>
    <property type="match status" value="1"/>
</dbReference>
<dbReference type="EMBL" id="JBAJEX010000001">
    <property type="protein sequence ID" value="MEO1766029.1"/>
    <property type="molecule type" value="Genomic_DNA"/>
</dbReference>
<comment type="caution">
    <text evidence="5">The sequence shown here is derived from an EMBL/GenBank/DDBJ whole genome shotgun (WGS) entry which is preliminary data.</text>
</comment>
<gene>
    <name evidence="5" type="ORF">V6E02_02225</name>
</gene>
<dbReference type="InterPro" id="IPR008250">
    <property type="entry name" value="ATPase_P-typ_transduc_dom_A_sf"/>
</dbReference>